<gene>
    <name evidence="1" type="ORF">CKY39_14050</name>
</gene>
<dbReference type="EMBL" id="CP023284">
    <property type="protein sequence ID" value="ATA54216.1"/>
    <property type="molecule type" value="Genomic_DNA"/>
</dbReference>
<sequence length="356" mass="39233">MPMLPPDLLATLRLPVLQDADLDTQASFFKRPEVRALYFEVVEGSAKDEVLRAAIARLGELHPHRAALLAVFCGALVENGADPQLMFDAVRQLAGRLLASLAPYCAAQPYEPDEDDEEPQDEAELAAWQAAEAALAALSPQARFEVDALQRAVDLLVLPLMTMVVRDVRNHQSLVADAGLLAHVEAMYANDSLPFEALHFLRAAAQLSYEDELVVLLPASRAGMVVRAQGINNNFHAFSLLQDLMETHAQTLGIRQPPRTRRDADSDAAAFLWLQATAFAKGELVDRMAWSWGRARCARTRAGRGGWCSLRWRRTTSPRAAGPDSPTCCTPSRTRRCRWCTSSRPTRSPRTSPEAP</sequence>
<dbReference type="Proteomes" id="UP000217154">
    <property type="component" value="Chromosome"/>
</dbReference>
<proteinExistence type="predicted"/>
<evidence type="ECO:0000313" key="1">
    <source>
        <dbReference type="EMBL" id="ATA54216.1"/>
    </source>
</evidence>
<dbReference type="AlphaFoldDB" id="A0A250DIL7"/>
<evidence type="ECO:0000313" key="2">
    <source>
        <dbReference type="Proteomes" id="UP000217154"/>
    </source>
</evidence>
<name>A0A250DIL7_9BURK</name>
<protein>
    <submittedName>
        <fullName evidence="1">Uncharacterized protein</fullName>
    </submittedName>
</protein>
<dbReference type="KEGG" id="vbo:CKY39_14050"/>
<accession>A0A250DIL7</accession>
<reference evidence="1 2" key="1">
    <citation type="submission" date="2017-09" db="EMBL/GenBank/DDBJ databases">
        <title>The diverse metabolic capabilities of V. boronicumulans make it an excellent choice for continued studies on novel biodegradation.</title>
        <authorList>
            <person name="Sun S."/>
        </authorList>
    </citation>
    <scope>NUCLEOTIDE SEQUENCE [LARGE SCALE GENOMIC DNA]</scope>
    <source>
        <strain evidence="1 2">J1</strain>
    </source>
</reference>
<dbReference type="RefSeq" id="WP_095744875.1">
    <property type="nucleotide sequence ID" value="NZ_CP023284.1"/>
</dbReference>
<organism evidence="1 2">
    <name type="scientific">Variovorax boronicumulans</name>
    <dbReference type="NCBI Taxonomy" id="436515"/>
    <lineage>
        <taxon>Bacteria</taxon>
        <taxon>Pseudomonadati</taxon>
        <taxon>Pseudomonadota</taxon>
        <taxon>Betaproteobacteria</taxon>
        <taxon>Burkholderiales</taxon>
        <taxon>Comamonadaceae</taxon>
        <taxon>Variovorax</taxon>
    </lineage>
</organism>